<dbReference type="VEuPathDB" id="FungiDB:PADG_11202"/>
<dbReference type="eggNOG" id="ENOG502RNZW">
    <property type="taxonomic scope" value="Eukaryota"/>
</dbReference>
<feature type="compositionally biased region" description="Pro residues" evidence="1">
    <location>
        <begin position="452"/>
        <end position="461"/>
    </location>
</feature>
<feature type="region of interest" description="Disordered" evidence="1">
    <location>
        <begin position="432"/>
        <end position="517"/>
    </location>
</feature>
<evidence type="ECO:0000313" key="3">
    <source>
        <dbReference type="Proteomes" id="UP000001628"/>
    </source>
</evidence>
<gene>
    <name evidence="2" type="ORF">PADG_11202</name>
</gene>
<dbReference type="OrthoDB" id="4185230at2759"/>
<dbReference type="RefSeq" id="XP_010756797.1">
    <property type="nucleotide sequence ID" value="XM_010758495.1"/>
</dbReference>
<accession>A0A0A0HUB9</accession>
<evidence type="ECO:0000256" key="1">
    <source>
        <dbReference type="SAM" id="MobiDB-lite"/>
    </source>
</evidence>
<dbReference type="AlphaFoldDB" id="A0A0A0HUB9"/>
<organism evidence="2 3">
    <name type="scientific">Paracoccidioides brasiliensis (strain Pb18)</name>
    <dbReference type="NCBI Taxonomy" id="502780"/>
    <lineage>
        <taxon>Eukaryota</taxon>
        <taxon>Fungi</taxon>
        <taxon>Dikarya</taxon>
        <taxon>Ascomycota</taxon>
        <taxon>Pezizomycotina</taxon>
        <taxon>Eurotiomycetes</taxon>
        <taxon>Eurotiomycetidae</taxon>
        <taxon>Onygenales</taxon>
        <taxon>Ajellomycetaceae</taxon>
        <taxon>Paracoccidioides</taxon>
    </lineage>
</organism>
<proteinExistence type="predicted"/>
<feature type="compositionally biased region" description="Basic residues" evidence="1">
    <location>
        <begin position="487"/>
        <end position="498"/>
    </location>
</feature>
<dbReference type="EMBL" id="KN275957">
    <property type="protein sequence ID" value="KGM92744.1"/>
    <property type="molecule type" value="Genomic_DNA"/>
</dbReference>
<name>A0A0A0HUB9_PARBD</name>
<dbReference type="HOGENOM" id="CLU_034761_0_0_1"/>
<dbReference type="OMA" id="CFTNERR"/>
<dbReference type="InParanoid" id="A0A0A0HUB9"/>
<keyword evidence="3" id="KW-1185">Reference proteome</keyword>
<dbReference type="KEGG" id="pbn:PADG_11202"/>
<dbReference type="GeneID" id="22587099"/>
<evidence type="ECO:0000313" key="2">
    <source>
        <dbReference type="EMBL" id="KGM92744.1"/>
    </source>
</evidence>
<dbReference type="Proteomes" id="UP000001628">
    <property type="component" value="Unassembled WGS sequence"/>
</dbReference>
<reference evidence="2 3" key="1">
    <citation type="journal article" date="2011" name="PLoS Genet.">
        <title>Comparative genomic analysis of human fungal pathogens causing paracoccidioidomycosis.</title>
        <authorList>
            <person name="Desjardins C.A."/>
            <person name="Champion M.D."/>
            <person name="Holder J.W."/>
            <person name="Muszewska A."/>
            <person name="Goldberg J."/>
            <person name="Bailao A.M."/>
            <person name="Brigido M.M."/>
            <person name="Ferreira M.E."/>
            <person name="Garcia A.M."/>
            <person name="Grynberg M."/>
            <person name="Gujja S."/>
            <person name="Heiman D.I."/>
            <person name="Henn M.R."/>
            <person name="Kodira C.D."/>
            <person name="Leon-Narvaez H."/>
            <person name="Longo L.V."/>
            <person name="Ma L.J."/>
            <person name="Malavazi I."/>
            <person name="Matsuo A.L."/>
            <person name="Morais F.V."/>
            <person name="Pereira M."/>
            <person name="Rodriguez-Brito S."/>
            <person name="Sakthikumar S."/>
            <person name="Salem-Izacc S.M."/>
            <person name="Sykes S.M."/>
            <person name="Teixeira M.M."/>
            <person name="Vallejo M.C."/>
            <person name="Walter M.E."/>
            <person name="Yandava C."/>
            <person name="Young S."/>
            <person name="Zeng Q."/>
            <person name="Zucker J."/>
            <person name="Felipe M.S."/>
            <person name="Goldman G.H."/>
            <person name="Haas B.J."/>
            <person name="McEwen J.G."/>
            <person name="Nino-Vega G."/>
            <person name="Puccia R."/>
            <person name="San-Blas G."/>
            <person name="Soares C.M."/>
            <person name="Birren B.W."/>
            <person name="Cuomo C.A."/>
        </authorList>
    </citation>
    <scope>NUCLEOTIDE SEQUENCE [LARGE SCALE GENOMIC DNA]</scope>
    <source>
        <strain evidence="2 3">Pb18</strain>
    </source>
</reference>
<sequence>MAPSARIKLYLQHPLTRLLAARILSSFLSGPAPSTSPACFSLAAIAPESICDTDRSFPFRMPPMAMASLYTLSPNCLLPVGDVIPLLPPPPAPKQCFGFRFPGSPRALDYPPRYYPSLPLVRLDLSGIRNLRVVPARRNRKRSSPKYIQLLSTLDSLDGMPRPHDRTLGHQSGGLTDESTLYVFSLQGAVMAAGDYADFMETNFADHPMPEDGDTAGAPICIDVDDNGANTNSSIGSLPLVPPIIHHAHSEPPDLEDVPDLIPDTPVHEPIQEVMQRIEQPNQRQFDPLDLEIIPDPIPELPVHEPIEDLVQQLEERHQAQFNTVDLDNDFDLLFGNQVIDPMEDAMEQIEQVQHAHPEPMDLENAPNLLLFEQTTTKEGIPEVVQQHDEHPQAIVLCDETQSVNRVDVNPLVQDSPMNDSWVVDRREISTQEMHNPNRLSPIAEEPSTPVKKPPYTPPPKAGLQPGARQLFTPPSTSPDTPPWNTFRRRREFQRRQSHLASSSSIDGPPPKKYKSNLTASLKCFTNERRQGDPGAFTGTWYENAEKTPTKRMSYVKLLQEEENAASSR</sequence>
<protein>
    <submittedName>
        <fullName evidence="2">Uncharacterized protein</fullName>
    </submittedName>
</protein>